<evidence type="ECO:0000313" key="1">
    <source>
        <dbReference type="EMBL" id="NOI09531.1"/>
    </source>
</evidence>
<dbReference type="EMBL" id="VTYF01000005">
    <property type="protein sequence ID" value="NOI09531.1"/>
    <property type="molecule type" value="Genomic_DNA"/>
</dbReference>
<organism evidence="1 2">
    <name type="scientific">Vibrio alginolyticus</name>
    <dbReference type="NCBI Taxonomy" id="663"/>
    <lineage>
        <taxon>Bacteria</taxon>
        <taxon>Pseudomonadati</taxon>
        <taxon>Pseudomonadota</taxon>
        <taxon>Gammaproteobacteria</taxon>
        <taxon>Vibrionales</taxon>
        <taxon>Vibrionaceae</taxon>
        <taxon>Vibrio</taxon>
    </lineage>
</organism>
<reference evidence="1 2" key="1">
    <citation type="submission" date="2019-09" db="EMBL/GenBank/DDBJ databases">
        <title>Draft genome sequencing and comparative genomics of hatchery-associated Vibrios.</title>
        <authorList>
            <person name="Kehlet-Delgado H."/>
            <person name="Mueller R.S."/>
        </authorList>
    </citation>
    <scope>NUCLEOTIDE SEQUENCE [LARGE SCALE GENOMIC DNA]</scope>
    <source>
        <strain evidence="1 2">081416A</strain>
    </source>
</reference>
<gene>
    <name evidence="1" type="ORF">F0254_11705</name>
</gene>
<proteinExistence type="predicted"/>
<dbReference type="AlphaFoldDB" id="A0A7Y4B3L2"/>
<name>A0A7Y4B3L2_VIBAL</name>
<dbReference type="Proteomes" id="UP000532247">
    <property type="component" value="Unassembled WGS sequence"/>
</dbReference>
<evidence type="ECO:0000313" key="2">
    <source>
        <dbReference type="Proteomes" id="UP000532247"/>
    </source>
</evidence>
<comment type="caution">
    <text evidence="1">The sequence shown here is derived from an EMBL/GenBank/DDBJ whole genome shotgun (WGS) entry which is preliminary data.</text>
</comment>
<accession>A0A7Y4B3L2</accession>
<protein>
    <submittedName>
        <fullName evidence="1">Uncharacterized protein</fullName>
    </submittedName>
</protein>
<sequence>MNEITTSKRIGLALKHFVVAFQLHRMHLFAILLLFSFTEKTRVKKTPSYYLFEPTLWLCSTK</sequence>